<dbReference type="InterPro" id="IPR045281">
    <property type="entry name" value="CONSTANS-like"/>
</dbReference>
<evidence type="ECO:0000256" key="4">
    <source>
        <dbReference type="SAM" id="MobiDB-lite"/>
    </source>
</evidence>
<keyword evidence="7" id="KW-1185">Reference proteome</keyword>
<dbReference type="PANTHER" id="PTHR31319:SF112">
    <property type="entry name" value="CCT MOTIF FAMILY PROTEIN, EXPRESSED"/>
    <property type="match status" value="1"/>
</dbReference>
<evidence type="ECO:0000259" key="5">
    <source>
        <dbReference type="PROSITE" id="PS51017"/>
    </source>
</evidence>
<evidence type="ECO:0000313" key="7">
    <source>
        <dbReference type="Proteomes" id="UP000729402"/>
    </source>
</evidence>
<reference evidence="6" key="2">
    <citation type="submission" date="2021-02" db="EMBL/GenBank/DDBJ databases">
        <authorList>
            <person name="Kimball J.A."/>
            <person name="Haas M.W."/>
            <person name="Macchietto M."/>
            <person name="Kono T."/>
            <person name="Duquette J."/>
            <person name="Shao M."/>
        </authorList>
    </citation>
    <scope>NUCLEOTIDE SEQUENCE</scope>
    <source>
        <tissue evidence="6">Fresh leaf tissue</tissue>
    </source>
</reference>
<dbReference type="OrthoDB" id="683758at2759"/>
<evidence type="ECO:0000256" key="3">
    <source>
        <dbReference type="PROSITE-ProRule" id="PRU00357"/>
    </source>
</evidence>
<accession>A0A8J5WPV9</accession>
<dbReference type="EMBL" id="JAAALK010000080">
    <property type="protein sequence ID" value="KAG8092552.1"/>
    <property type="molecule type" value="Genomic_DNA"/>
</dbReference>
<comment type="subcellular location">
    <subcellularLocation>
        <location evidence="1 3">Nucleus</location>
    </subcellularLocation>
</comment>
<proteinExistence type="predicted"/>
<evidence type="ECO:0000313" key="6">
    <source>
        <dbReference type="EMBL" id="KAG8092552.1"/>
    </source>
</evidence>
<dbReference type="InterPro" id="IPR010402">
    <property type="entry name" value="CCT_domain"/>
</dbReference>
<gene>
    <name evidence="6" type="ORF">GUJ93_ZPchr0012g18947</name>
</gene>
<name>A0A8J5WPV9_ZIZPA</name>
<feature type="domain" description="CCT" evidence="5">
    <location>
        <begin position="221"/>
        <end position="263"/>
    </location>
</feature>
<sequence length="293" mass="30224">MSAASGAACRVCGGGVAECGCLMLRHGGGGGGARCGIADLNRGFPAIFGQHQAAAEEPAVVEAGGGGGAAAGLQEFQFFGHDDHESVAWLFNDPAPPGGTDHQLHRPPSSAMAIGNGATATAQPQRHAFDPYEQYQPEHGLTFDVPLSRGEAAAVLEASLGLGAGAGNPTTTSSGATIMSFGGSTFTDAVSSIHKETAAAAVANGGVAGGGTSGGDPVMDREARVMRYKEKRKRRRYEKQIRYASRKAYAEMRPRVKGRFAKVPDGEDAPPPPPPNSSSGYEPGRLDLGWFRS</sequence>
<dbReference type="Proteomes" id="UP000729402">
    <property type="component" value="Unassembled WGS sequence"/>
</dbReference>
<dbReference type="GO" id="GO:0003700">
    <property type="term" value="F:DNA-binding transcription factor activity"/>
    <property type="evidence" value="ECO:0007669"/>
    <property type="project" value="TreeGrafter"/>
</dbReference>
<evidence type="ECO:0000256" key="2">
    <source>
        <dbReference type="ARBA" id="ARBA00023242"/>
    </source>
</evidence>
<dbReference type="AlphaFoldDB" id="A0A8J5WPV9"/>
<protein>
    <recommendedName>
        <fullName evidence="5">CCT domain-containing protein</fullName>
    </recommendedName>
</protein>
<evidence type="ECO:0000256" key="1">
    <source>
        <dbReference type="ARBA" id="ARBA00004123"/>
    </source>
</evidence>
<keyword evidence="2 3" id="KW-0539">Nucleus</keyword>
<reference evidence="6" key="1">
    <citation type="journal article" date="2021" name="bioRxiv">
        <title>Whole Genome Assembly and Annotation of Northern Wild Rice, Zizania palustris L., Supports a Whole Genome Duplication in the Zizania Genus.</title>
        <authorList>
            <person name="Haas M."/>
            <person name="Kono T."/>
            <person name="Macchietto M."/>
            <person name="Millas R."/>
            <person name="McGilp L."/>
            <person name="Shao M."/>
            <person name="Duquette J."/>
            <person name="Hirsch C.N."/>
            <person name="Kimball J."/>
        </authorList>
    </citation>
    <scope>NUCLEOTIDE SEQUENCE</scope>
    <source>
        <tissue evidence="6">Fresh leaf tissue</tissue>
    </source>
</reference>
<dbReference type="Pfam" id="PF06203">
    <property type="entry name" value="CCT"/>
    <property type="match status" value="1"/>
</dbReference>
<dbReference type="GO" id="GO:0005634">
    <property type="term" value="C:nucleus"/>
    <property type="evidence" value="ECO:0007669"/>
    <property type="project" value="UniProtKB-SubCell"/>
</dbReference>
<comment type="caution">
    <text evidence="6">The sequence shown here is derived from an EMBL/GenBank/DDBJ whole genome shotgun (WGS) entry which is preliminary data.</text>
</comment>
<dbReference type="GO" id="GO:0009909">
    <property type="term" value="P:regulation of flower development"/>
    <property type="evidence" value="ECO:0007669"/>
    <property type="project" value="InterPro"/>
</dbReference>
<dbReference type="PANTHER" id="PTHR31319">
    <property type="entry name" value="ZINC FINGER PROTEIN CONSTANS-LIKE 4"/>
    <property type="match status" value="1"/>
</dbReference>
<dbReference type="PROSITE" id="PS51017">
    <property type="entry name" value="CCT"/>
    <property type="match status" value="1"/>
</dbReference>
<organism evidence="6 7">
    <name type="scientific">Zizania palustris</name>
    <name type="common">Northern wild rice</name>
    <dbReference type="NCBI Taxonomy" id="103762"/>
    <lineage>
        <taxon>Eukaryota</taxon>
        <taxon>Viridiplantae</taxon>
        <taxon>Streptophyta</taxon>
        <taxon>Embryophyta</taxon>
        <taxon>Tracheophyta</taxon>
        <taxon>Spermatophyta</taxon>
        <taxon>Magnoliopsida</taxon>
        <taxon>Liliopsida</taxon>
        <taxon>Poales</taxon>
        <taxon>Poaceae</taxon>
        <taxon>BOP clade</taxon>
        <taxon>Oryzoideae</taxon>
        <taxon>Oryzeae</taxon>
        <taxon>Zizaniinae</taxon>
        <taxon>Zizania</taxon>
    </lineage>
</organism>
<feature type="region of interest" description="Disordered" evidence="4">
    <location>
        <begin position="254"/>
        <end position="293"/>
    </location>
</feature>